<dbReference type="EMBL" id="OC877203">
    <property type="protein sequence ID" value="CAD7639846.1"/>
    <property type="molecule type" value="Genomic_DNA"/>
</dbReference>
<sequence>MQDWNCYFQFYNDYSNALKNLLLEENKPYCAVLYATASELPERKTATKAIAIITETLICDEITRAVHFNELINETKCSRPKIESFLKNAILKPMIAYKQMNLTLQKFLSSFKNKVMSELIGKVSTLYQQLYTSAEKCSRDLPNPSDRCHNIKMFIKEKESSIWLNSKF</sequence>
<organism evidence="1">
    <name type="scientific">Medioppia subpectinata</name>
    <dbReference type="NCBI Taxonomy" id="1979941"/>
    <lineage>
        <taxon>Eukaryota</taxon>
        <taxon>Metazoa</taxon>
        <taxon>Ecdysozoa</taxon>
        <taxon>Arthropoda</taxon>
        <taxon>Chelicerata</taxon>
        <taxon>Arachnida</taxon>
        <taxon>Acari</taxon>
        <taxon>Acariformes</taxon>
        <taxon>Sarcoptiformes</taxon>
        <taxon>Oribatida</taxon>
        <taxon>Brachypylina</taxon>
        <taxon>Oppioidea</taxon>
        <taxon>Oppiidae</taxon>
        <taxon>Medioppia</taxon>
    </lineage>
</organism>
<protein>
    <submittedName>
        <fullName evidence="1">Uncharacterized protein</fullName>
    </submittedName>
</protein>
<dbReference type="Proteomes" id="UP000759131">
    <property type="component" value="Unassembled WGS sequence"/>
</dbReference>
<dbReference type="EMBL" id="CAJPIZ010022628">
    <property type="protein sequence ID" value="CAG2117984.1"/>
    <property type="molecule type" value="Genomic_DNA"/>
</dbReference>
<dbReference type="AlphaFoldDB" id="A0A7R9LDX4"/>
<proteinExistence type="predicted"/>
<gene>
    <name evidence="1" type="ORF">OSB1V03_LOCUS17936</name>
</gene>
<accession>A0A7R9LDX4</accession>
<name>A0A7R9LDX4_9ACAR</name>
<keyword evidence="2" id="KW-1185">Reference proteome</keyword>
<evidence type="ECO:0000313" key="1">
    <source>
        <dbReference type="EMBL" id="CAD7639846.1"/>
    </source>
</evidence>
<evidence type="ECO:0000313" key="2">
    <source>
        <dbReference type="Proteomes" id="UP000759131"/>
    </source>
</evidence>
<reference evidence="1" key="1">
    <citation type="submission" date="2020-11" db="EMBL/GenBank/DDBJ databases">
        <authorList>
            <person name="Tran Van P."/>
        </authorList>
    </citation>
    <scope>NUCLEOTIDE SEQUENCE</scope>
</reference>